<comment type="caution">
    <text evidence="1">The sequence shown here is derived from an EMBL/GenBank/DDBJ whole genome shotgun (WGS) entry which is preliminary data.</text>
</comment>
<proteinExistence type="predicted"/>
<keyword evidence="2" id="KW-1185">Reference proteome</keyword>
<organism evidence="1 2">
    <name type="scientific">Haematococcus lacustris</name>
    <name type="common">Green alga</name>
    <name type="synonym">Haematococcus pluvialis</name>
    <dbReference type="NCBI Taxonomy" id="44745"/>
    <lineage>
        <taxon>Eukaryota</taxon>
        <taxon>Viridiplantae</taxon>
        <taxon>Chlorophyta</taxon>
        <taxon>core chlorophytes</taxon>
        <taxon>Chlorophyceae</taxon>
        <taxon>CS clade</taxon>
        <taxon>Chlamydomonadales</taxon>
        <taxon>Haematococcaceae</taxon>
        <taxon>Haematococcus</taxon>
    </lineage>
</organism>
<reference evidence="1 2" key="1">
    <citation type="submission" date="2020-02" db="EMBL/GenBank/DDBJ databases">
        <title>Draft genome sequence of Haematococcus lacustris strain NIES-144.</title>
        <authorList>
            <person name="Morimoto D."/>
            <person name="Nakagawa S."/>
            <person name="Yoshida T."/>
            <person name="Sawayama S."/>
        </authorList>
    </citation>
    <scope>NUCLEOTIDE SEQUENCE [LARGE SCALE GENOMIC DNA]</scope>
    <source>
        <strain evidence="1 2">NIES-144</strain>
    </source>
</reference>
<dbReference type="AlphaFoldDB" id="A0A699ZDH3"/>
<dbReference type="Proteomes" id="UP000485058">
    <property type="component" value="Unassembled WGS sequence"/>
</dbReference>
<evidence type="ECO:0000313" key="2">
    <source>
        <dbReference type="Proteomes" id="UP000485058"/>
    </source>
</evidence>
<sequence>MQACWKPPWTTVQPCAAFPLRASGRSAWSMAIAAGSALSVWVSMHHLAVTLDEAGISSKSGWSLVDLCSSRPTSMWASLIGSAPCVSGVTQHSEPELGAAAAGNSGPQVRGQGQQVSWSAAVSTAWSVVATLPAPSGPP</sequence>
<evidence type="ECO:0000313" key="1">
    <source>
        <dbReference type="EMBL" id="GFH16934.1"/>
    </source>
</evidence>
<protein>
    <submittedName>
        <fullName evidence="1">Uncharacterized protein</fullName>
    </submittedName>
</protein>
<dbReference type="EMBL" id="BLLF01001072">
    <property type="protein sequence ID" value="GFH16934.1"/>
    <property type="molecule type" value="Genomic_DNA"/>
</dbReference>
<accession>A0A699ZDH3</accession>
<name>A0A699ZDH3_HAELA</name>
<gene>
    <name evidence="1" type="ORF">HaLaN_13456</name>
</gene>